<dbReference type="Pfam" id="PF12969">
    <property type="entry name" value="DUF3857"/>
    <property type="match status" value="1"/>
</dbReference>
<evidence type="ECO:0000313" key="4">
    <source>
        <dbReference type="Proteomes" id="UP000321513"/>
    </source>
</evidence>
<comment type="caution">
    <text evidence="3">The sequence shown here is derived from an EMBL/GenBank/DDBJ whole genome shotgun (WGS) entry which is preliminary data.</text>
</comment>
<evidence type="ECO:0000259" key="2">
    <source>
        <dbReference type="Pfam" id="PF12969"/>
    </source>
</evidence>
<accession>A0A512BJQ5</accession>
<reference evidence="3 4" key="1">
    <citation type="submission" date="2019-07" db="EMBL/GenBank/DDBJ databases">
        <title>Whole genome shotgun sequence of Segetibacter aerophilus NBRC 106135.</title>
        <authorList>
            <person name="Hosoyama A."/>
            <person name="Uohara A."/>
            <person name="Ohji S."/>
            <person name="Ichikawa N."/>
        </authorList>
    </citation>
    <scope>NUCLEOTIDE SEQUENCE [LARGE SCALE GENOMIC DNA]</scope>
    <source>
        <strain evidence="3 4">NBRC 106135</strain>
    </source>
</reference>
<name>A0A512BJQ5_9BACT</name>
<dbReference type="RefSeq" id="WP_147206322.1">
    <property type="nucleotide sequence ID" value="NZ_BJYT01000044.1"/>
</dbReference>
<dbReference type="Gene3D" id="2.60.120.1130">
    <property type="match status" value="1"/>
</dbReference>
<protein>
    <recommendedName>
        <fullName evidence="2">DUF3857 domain-containing protein</fullName>
    </recommendedName>
</protein>
<evidence type="ECO:0000256" key="1">
    <source>
        <dbReference type="SAM" id="SignalP"/>
    </source>
</evidence>
<dbReference type="EMBL" id="BJYT01000044">
    <property type="protein sequence ID" value="GEO12199.1"/>
    <property type="molecule type" value="Genomic_DNA"/>
</dbReference>
<feature type="signal peptide" evidence="1">
    <location>
        <begin position="1"/>
        <end position="20"/>
    </location>
</feature>
<dbReference type="InterPro" id="IPR038765">
    <property type="entry name" value="Papain-like_cys_pep_sf"/>
</dbReference>
<keyword evidence="4" id="KW-1185">Reference proteome</keyword>
<sequence>MKNKILCALLLSLFALQSFAADDNKYAASKIDPSLLKDASAVKRVEYIRYEIKDLGSAVYYYKTAVTILNENGDKHAGWYEGYDKYTTIRSVDASLYDAAGKKIRSLKNSEISDRTGSSEGSLADDNRYKSHNFFYKVYPYTVEYEVEIKRNDLMFMPSWMPVEDDEYTVESSIFEIISPLDYKLRYKAFHYDKEPVITSTKEKVYHWEVKNLTSVKDEYAGPEWQKITPTVIAGATDFEIGGFKGNMSDWKEFGKFVYSLKQNRDNLPPAVKAAVHELADDEPNVKKKIALLYNYMQKNTRYISIQLGIGGWQPFDAAYVAEKKYGDCKALTNYMFSLLKEVGIRSVYTLVKSGTFKRSIVEDFPSQQFNHVILSVPMQKDTVWLECTDQTLSAGYLSGFTSNRFALMVDEDGGHLVKTPAYNFNDNLQIRKVTATVDENGKLNADIQTQYSGMQQDDLFSMINSYSKKEQLEYLKKEIDLPTYDITSFDYKTISSRIPAIDEKLNVVAEHYAQVSGKRIFIEPNLLSKTTLKLSDAERQNDIDLIYEYRDVDTVEIALPAGFVTEALPQPVSFTNKFGQYKINYKVEGDKVVLTRLFERKAGKFPASDYKELVKMYADMYKADRGKVVVVKKEG</sequence>
<gene>
    <name evidence="3" type="ORF">SAE01_46950</name>
</gene>
<feature type="domain" description="DUF3857" evidence="2">
    <location>
        <begin position="56"/>
        <end position="215"/>
    </location>
</feature>
<dbReference type="OrthoDB" id="8595007at2"/>
<dbReference type="Gene3D" id="2.60.40.3140">
    <property type="match status" value="1"/>
</dbReference>
<evidence type="ECO:0000313" key="3">
    <source>
        <dbReference type="EMBL" id="GEO12199.1"/>
    </source>
</evidence>
<proteinExistence type="predicted"/>
<dbReference type="InterPro" id="IPR024618">
    <property type="entry name" value="DUF3857"/>
</dbReference>
<dbReference type="Gene3D" id="3.10.620.30">
    <property type="match status" value="1"/>
</dbReference>
<dbReference type="AlphaFoldDB" id="A0A512BJQ5"/>
<dbReference type="SUPFAM" id="SSF54001">
    <property type="entry name" value="Cysteine proteinases"/>
    <property type="match status" value="1"/>
</dbReference>
<organism evidence="3 4">
    <name type="scientific">Segetibacter aerophilus</name>
    <dbReference type="NCBI Taxonomy" id="670293"/>
    <lineage>
        <taxon>Bacteria</taxon>
        <taxon>Pseudomonadati</taxon>
        <taxon>Bacteroidota</taxon>
        <taxon>Chitinophagia</taxon>
        <taxon>Chitinophagales</taxon>
        <taxon>Chitinophagaceae</taxon>
        <taxon>Segetibacter</taxon>
    </lineage>
</organism>
<dbReference type="Proteomes" id="UP000321513">
    <property type="component" value="Unassembled WGS sequence"/>
</dbReference>
<keyword evidence="1" id="KW-0732">Signal</keyword>
<feature type="chain" id="PRO_5022196357" description="DUF3857 domain-containing protein" evidence="1">
    <location>
        <begin position="21"/>
        <end position="636"/>
    </location>
</feature>